<dbReference type="PROSITE" id="PS50929">
    <property type="entry name" value="ABC_TM1F"/>
    <property type="match status" value="1"/>
</dbReference>
<dbReference type="PROSITE" id="PS50893">
    <property type="entry name" value="ABC_TRANSPORTER_2"/>
    <property type="match status" value="1"/>
</dbReference>
<reference evidence="11" key="1">
    <citation type="journal article" date="2019" name="Int. J. Syst. Evol. Microbiol.">
        <title>The Global Catalogue of Microorganisms (GCM) 10K type strain sequencing project: providing services to taxonomists for standard genome sequencing and annotation.</title>
        <authorList>
            <consortium name="The Broad Institute Genomics Platform"/>
            <consortium name="The Broad Institute Genome Sequencing Center for Infectious Disease"/>
            <person name="Wu L."/>
            <person name="Ma J."/>
        </authorList>
    </citation>
    <scope>NUCLEOTIDE SEQUENCE [LARGE SCALE GENOMIC DNA]</scope>
    <source>
        <strain evidence="11">CGMCC 1.12286</strain>
    </source>
</reference>
<evidence type="ECO:0000256" key="3">
    <source>
        <dbReference type="ARBA" id="ARBA00022741"/>
    </source>
</evidence>
<feature type="transmembrane region" description="Helical" evidence="7">
    <location>
        <begin position="173"/>
        <end position="191"/>
    </location>
</feature>
<evidence type="ECO:0000313" key="10">
    <source>
        <dbReference type="EMBL" id="MFD1674232.1"/>
    </source>
</evidence>
<comment type="subcellular location">
    <subcellularLocation>
        <location evidence="1">Cell membrane</location>
        <topology evidence="1">Multi-pass membrane protein</topology>
    </subcellularLocation>
</comment>
<keyword evidence="5 7" id="KW-1133">Transmembrane helix</keyword>
<dbReference type="SMART" id="SM00382">
    <property type="entry name" value="AAA"/>
    <property type="match status" value="1"/>
</dbReference>
<proteinExistence type="predicted"/>
<dbReference type="InterPro" id="IPR039421">
    <property type="entry name" value="Type_1_exporter"/>
</dbReference>
<feature type="domain" description="ABC transporter" evidence="8">
    <location>
        <begin position="352"/>
        <end position="586"/>
    </location>
</feature>
<keyword evidence="6 7" id="KW-0472">Membrane</keyword>
<dbReference type="InterPro" id="IPR003593">
    <property type="entry name" value="AAA+_ATPase"/>
</dbReference>
<evidence type="ECO:0000256" key="1">
    <source>
        <dbReference type="ARBA" id="ARBA00004651"/>
    </source>
</evidence>
<dbReference type="CDD" id="cd18544">
    <property type="entry name" value="ABC_6TM_TmrA_like"/>
    <property type="match status" value="1"/>
</dbReference>
<feature type="domain" description="ABC transmembrane type-1" evidence="9">
    <location>
        <begin position="32"/>
        <end position="316"/>
    </location>
</feature>
<evidence type="ECO:0000256" key="7">
    <source>
        <dbReference type="SAM" id="Phobius"/>
    </source>
</evidence>
<dbReference type="InterPro" id="IPR003439">
    <property type="entry name" value="ABC_transporter-like_ATP-bd"/>
</dbReference>
<evidence type="ECO:0000256" key="2">
    <source>
        <dbReference type="ARBA" id="ARBA00022692"/>
    </source>
</evidence>
<dbReference type="SUPFAM" id="SSF90123">
    <property type="entry name" value="ABC transporter transmembrane region"/>
    <property type="match status" value="1"/>
</dbReference>
<feature type="transmembrane region" description="Helical" evidence="7">
    <location>
        <begin position="27"/>
        <end position="47"/>
    </location>
</feature>
<dbReference type="PANTHER" id="PTHR43394">
    <property type="entry name" value="ATP-DEPENDENT PERMEASE MDL1, MITOCHONDRIAL"/>
    <property type="match status" value="1"/>
</dbReference>
<evidence type="ECO:0000313" key="11">
    <source>
        <dbReference type="Proteomes" id="UP001597079"/>
    </source>
</evidence>
<evidence type="ECO:0000259" key="9">
    <source>
        <dbReference type="PROSITE" id="PS50929"/>
    </source>
</evidence>
<dbReference type="PANTHER" id="PTHR43394:SF1">
    <property type="entry name" value="ATP-BINDING CASSETTE SUB-FAMILY B MEMBER 10, MITOCHONDRIAL"/>
    <property type="match status" value="1"/>
</dbReference>
<name>A0ABW4JD33_9BACL</name>
<protein>
    <submittedName>
        <fullName evidence="10">ABC transporter ATP-binding protein</fullName>
    </submittedName>
</protein>
<dbReference type="RefSeq" id="WP_377942101.1">
    <property type="nucleotide sequence ID" value="NZ_JBHUCX010000018.1"/>
</dbReference>
<dbReference type="Pfam" id="PF00005">
    <property type="entry name" value="ABC_tran"/>
    <property type="match status" value="1"/>
</dbReference>
<dbReference type="GO" id="GO:0005524">
    <property type="term" value="F:ATP binding"/>
    <property type="evidence" value="ECO:0007669"/>
    <property type="project" value="UniProtKB-KW"/>
</dbReference>
<dbReference type="InterPro" id="IPR036640">
    <property type="entry name" value="ABC1_TM_sf"/>
</dbReference>
<evidence type="ECO:0000259" key="8">
    <source>
        <dbReference type="PROSITE" id="PS50893"/>
    </source>
</evidence>
<dbReference type="EMBL" id="JBHUCX010000018">
    <property type="protein sequence ID" value="MFD1674232.1"/>
    <property type="molecule type" value="Genomic_DNA"/>
</dbReference>
<organism evidence="10 11">
    <name type="scientific">Alicyclobacillus fodiniaquatilis</name>
    <dbReference type="NCBI Taxonomy" id="1661150"/>
    <lineage>
        <taxon>Bacteria</taxon>
        <taxon>Bacillati</taxon>
        <taxon>Bacillota</taxon>
        <taxon>Bacilli</taxon>
        <taxon>Bacillales</taxon>
        <taxon>Alicyclobacillaceae</taxon>
        <taxon>Alicyclobacillus</taxon>
    </lineage>
</organism>
<dbReference type="InterPro" id="IPR027417">
    <property type="entry name" value="P-loop_NTPase"/>
</dbReference>
<dbReference type="Gene3D" id="3.40.50.300">
    <property type="entry name" value="P-loop containing nucleotide triphosphate hydrolases"/>
    <property type="match status" value="1"/>
</dbReference>
<dbReference type="InterPro" id="IPR011527">
    <property type="entry name" value="ABC1_TM_dom"/>
</dbReference>
<accession>A0ABW4JD33</accession>
<evidence type="ECO:0000256" key="6">
    <source>
        <dbReference type="ARBA" id="ARBA00023136"/>
    </source>
</evidence>
<dbReference type="Proteomes" id="UP001597079">
    <property type="component" value="Unassembled WGS sequence"/>
</dbReference>
<keyword evidence="11" id="KW-1185">Reference proteome</keyword>
<dbReference type="Gene3D" id="1.20.1560.10">
    <property type="entry name" value="ABC transporter type 1, transmembrane domain"/>
    <property type="match status" value="1"/>
</dbReference>
<keyword evidence="2 7" id="KW-0812">Transmembrane</keyword>
<evidence type="ECO:0000256" key="5">
    <source>
        <dbReference type="ARBA" id="ARBA00022989"/>
    </source>
</evidence>
<comment type="caution">
    <text evidence="10">The sequence shown here is derived from an EMBL/GenBank/DDBJ whole genome shotgun (WGS) entry which is preliminary data.</text>
</comment>
<dbReference type="Pfam" id="PF00664">
    <property type="entry name" value="ABC_membrane"/>
    <property type="match status" value="1"/>
</dbReference>
<keyword evidence="3" id="KW-0547">Nucleotide-binding</keyword>
<keyword evidence="4 10" id="KW-0067">ATP-binding</keyword>
<evidence type="ECO:0000256" key="4">
    <source>
        <dbReference type="ARBA" id="ARBA00022840"/>
    </source>
</evidence>
<feature type="transmembrane region" description="Helical" evidence="7">
    <location>
        <begin position="67"/>
        <end position="90"/>
    </location>
</feature>
<dbReference type="SUPFAM" id="SSF52540">
    <property type="entry name" value="P-loop containing nucleoside triphosphate hydrolases"/>
    <property type="match status" value="1"/>
</dbReference>
<gene>
    <name evidence="10" type="ORF">ACFSB2_05825</name>
</gene>
<feature type="transmembrane region" description="Helical" evidence="7">
    <location>
        <begin position="148"/>
        <end position="167"/>
    </location>
</feature>
<sequence>MSTTQPESSRTSGMVSLARLLPYARPYLWHFVLVLVLVVIFNATSVLQPYLVKVAIDSDISSKHPNYHGLIVISAVYIGVVIIGVAANFAQMLLLQFAGQSAIKAIRIALFEHIEKQAMRFFDQRAIGRLVTNVSNDTETISQFFTNFFLSLIRDGLSLVMIIFMMFRLDVRIASYAMVLIPIIFGISLVFRGQLRRAYQATRTRLSTLNAFLAENLAGMRIIQMFHQERRQQQAFLALDVSHRDANIKEYLTSVRFNRSLEILGNLAIAAVVWIGGEAVLKNAIDFGILYAFIRYIQQFFQPINSITQNWNTLQSSMVAADRIGSVLVIEPEIQDLPATVSIDTGRIQGHVAFEHVTFGYLPNQPVLKDINFTVEPGQFVGVVGATGAGKSSVMSLLTRFYEPQEGVITLDGKPIQQYKQKDLHALMGIVQQEVSLFTGTVLDNIRLFREDIPEEVVYHAAKVVGAHTLIERLPDGYHTQLYGKGSNLSMGERQLISFARIVALDPRVLILDEATASLDSHTEELVQRGLTAVAKARTTLVIAHRLSTIRQADNILVFDKGNLVEQGTHSELVSLGGLYAQLDAESGIELPYSS</sequence>